<comment type="similarity">
    <text evidence="1 5">Belongs to the universal ribosomal protein uL10 family.</text>
</comment>
<accession>A0A1F5YND3</accession>
<keyword evidence="3 5" id="KW-0687">Ribonucleoprotein</keyword>
<comment type="subunit">
    <text evidence="5">Part of the ribosomal stalk of the 50S ribosomal subunit. The N-terminus interacts with L11 and the large rRNA to form the base of the stalk. The C-terminus forms an elongated spine to which L12 dimers bind in a sequential fashion forming a multimeric L10(L12)X complex.</text>
</comment>
<sequence length="182" mass="19448">MSAGSPSSAKASAGRQKKEATVASLTEKLGKAKSVVLADYTGLKHKQLEELRKVLAGVEAEFVVTKNKLLERALGDTASGIKPHLTQATAILVNYGDEIAGIRELIKFFKSAGLGNAKAGLLGSQPLSGDEVKRLSDLPSREILLGQLVRQLNAPIQGLHYALSWNMRKLVYALSAVKEKKG</sequence>
<dbReference type="HAMAP" id="MF_00362">
    <property type="entry name" value="Ribosomal_uL10"/>
    <property type="match status" value="1"/>
</dbReference>
<dbReference type="CDD" id="cd05797">
    <property type="entry name" value="Ribosomal_L10"/>
    <property type="match status" value="1"/>
</dbReference>
<keyword evidence="5" id="KW-0694">RNA-binding</keyword>
<dbReference type="Proteomes" id="UP000178448">
    <property type="component" value="Unassembled WGS sequence"/>
</dbReference>
<keyword evidence="2 5" id="KW-0689">Ribosomal protein</keyword>
<dbReference type="Gene3D" id="6.10.250.290">
    <property type="match status" value="1"/>
</dbReference>
<dbReference type="STRING" id="1798374.A2Z33_00680"/>
<dbReference type="PANTHER" id="PTHR11560">
    <property type="entry name" value="39S RIBOSOMAL PROTEIN L10, MITOCHONDRIAL"/>
    <property type="match status" value="1"/>
</dbReference>
<dbReference type="InterPro" id="IPR043141">
    <property type="entry name" value="Ribosomal_uL10-like_sf"/>
</dbReference>
<comment type="function">
    <text evidence="5">Forms part of the ribosomal stalk, playing a central role in the interaction of the ribosome with GTP-bound translation factors.</text>
</comment>
<dbReference type="Pfam" id="PF00466">
    <property type="entry name" value="Ribosomal_L10"/>
    <property type="match status" value="1"/>
</dbReference>
<evidence type="ECO:0000256" key="2">
    <source>
        <dbReference type="ARBA" id="ARBA00022980"/>
    </source>
</evidence>
<name>A0A1F5YND3_9BACT</name>
<keyword evidence="5" id="KW-0699">rRNA-binding</keyword>
<dbReference type="InterPro" id="IPR001790">
    <property type="entry name" value="Ribosomal_uL10"/>
</dbReference>
<dbReference type="GO" id="GO:0006412">
    <property type="term" value="P:translation"/>
    <property type="evidence" value="ECO:0007669"/>
    <property type="project" value="UniProtKB-UniRule"/>
</dbReference>
<dbReference type="EMBL" id="MFJD01000015">
    <property type="protein sequence ID" value="OGG01543.1"/>
    <property type="molecule type" value="Genomic_DNA"/>
</dbReference>
<organism evidence="6 7">
    <name type="scientific">Candidatus Gottesmanbacteria bacterium RBG_16_52_11</name>
    <dbReference type="NCBI Taxonomy" id="1798374"/>
    <lineage>
        <taxon>Bacteria</taxon>
        <taxon>Candidatus Gottesmaniibacteriota</taxon>
    </lineage>
</organism>
<dbReference type="AlphaFoldDB" id="A0A1F5YND3"/>
<dbReference type="NCBIfam" id="NF000955">
    <property type="entry name" value="PRK00099.1-1"/>
    <property type="match status" value="1"/>
</dbReference>
<evidence type="ECO:0000256" key="1">
    <source>
        <dbReference type="ARBA" id="ARBA00008889"/>
    </source>
</evidence>
<evidence type="ECO:0000256" key="3">
    <source>
        <dbReference type="ARBA" id="ARBA00023274"/>
    </source>
</evidence>
<dbReference type="Gene3D" id="3.30.70.1730">
    <property type="match status" value="1"/>
</dbReference>
<dbReference type="InterPro" id="IPR022973">
    <property type="entry name" value="Ribosomal_uL10_bac"/>
</dbReference>
<protein>
    <recommendedName>
        <fullName evidence="4 5">Large ribosomal subunit protein uL10</fullName>
    </recommendedName>
</protein>
<proteinExistence type="inferred from homology"/>
<evidence type="ECO:0000256" key="4">
    <source>
        <dbReference type="ARBA" id="ARBA00035202"/>
    </source>
</evidence>
<evidence type="ECO:0000313" key="7">
    <source>
        <dbReference type="Proteomes" id="UP000178448"/>
    </source>
</evidence>
<comment type="caution">
    <text evidence="6">The sequence shown here is derived from an EMBL/GenBank/DDBJ whole genome shotgun (WGS) entry which is preliminary data.</text>
</comment>
<dbReference type="InterPro" id="IPR047865">
    <property type="entry name" value="Ribosomal_uL10_bac_type"/>
</dbReference>
<dbReference type="GO" id="GO:0070180">
    <property type="term" value="F:large ribosomal subunit rRNA binding"/>
    <property type="evidence" value="ECO:0007669"/>
    <property type="project" value="UniProtKB-UniRule"/>
</dbReference>
<dbReference type="GO" id="GO:1990904">
    <property type="term" value="C:ribonucleoprotein complex"/>
    <property type="evidence" value="ECO:0007669"/>
    <property type="project" value="UniProtKB-KW"/>
</dbReference>
<evidence type="ECO:0000256" key="5">
    <source>
        <dbReference type="HAMAP-Rule" id="MF_00362"/>
    </source>
</evidence>
<dbReference type="GO" id="GO:0005840">
    <property type="term" value="C:ribosome"/>
    <property type="evidence" value="ECO:0007669"/>
    <property type="project" value="UniProtKB-KW"/>
</dbReference>
<gene>
    <name evidence="5" type="primary">rplJ</name>
    <name evidence="6" type="ORF">A2Z33_00680</name>
</gene>
<evidence type="ECO:0000313" key="6">
    <source>
        <dbReference type="EMBL" id="OGG01543.1"/>
    </source>
</evidence>
<reference evidence="6 7" key="1">
    <citation type="journal article" date="2016" name="Nat. Commun.">
        <title>Thousands of microbial genomes shed light on interconnected biogeochemical processes in an aquifer system.</title>
        <authorList>
            <person name="Anantharaman K."/>
            <person name="Brown C.T."/>
            <person name="Hug L.A."/>
            <person name="Sharon I."/>
            <person name="Castelle C.J."/>
            <person name="Probst A.J."/>
            <person name="Thomas B.C."/>
            <person name="Singh A."/>
            <person name="Wilkins M.J."/>
            <person name="Karaoz U."/>
            <person name="Brodie E.L."/>
            <person name="Williams K.H."/>
            <person name="Hubbard S.S."/>
            <person name="Banfield J.F."/>
        </authorList>
    </citation>
    <scope>NUCLEOTIDE SEQUENCE [LARGE SCALE GENOMIC DNA]</scope>
</reference>
<dbReference type="SUPFAM" id="SSF160369">
    <property type="entry name" value="Ribosomal protein L10-like"/>
    <property type="match status" value="1"/>
</dbReference>